<protein>
    <submittedName>
        <fullName evidence="1">Uncharacterized protein</fullName>
    </submittedName>
</protein>
<accession>A0A6A6SLP4</accession>
<sequence>MDFHVASVAGIPLARIQAESIYERLLQIHKMLSDNIVYMAEFAVRPNLDTEPALSSIVTSDFLVGRHIALAANFHKLVSKLEYPKRGTAFLDIIDVSSVLDRKTKWLLENHGVESDDEVAAFFGKLARAYESALSGAVSYLLGKLEGAFGQVEIWKAPHKDNFEVGFAQLALSYTYGGSGVGKPTVQAT</sequence>
<dbReference type="AlphaFoldDB" id="A0A6A6SLP4"/>
<evidence type="ECO:0000313" key="1">
    <source>
        <dbReference type="EMBL" id="KAF2648746.1"/>
    </source>
</evidence>
<keyword evidence="2" id="KW-1185">Reference proteome</keyword>
<name>A0A6A6SLP4_9PLEO</name>
<reference evidence="1" key="1">
    <citation type="journal article" date="2020" name="Stud. Mycol.">
        <title>101 Dothideomycetes genomes: a test case for predicting lifestyles and emergence of pathogens.</title>
        <authorList>
            <person name="Haridas S."/>
            <person name="Albert R."/>
            <person name="Binder M."/>
            <person name="Bloem J."/>
            <person name="Labutti K."/>
            <person name="Salamov A."/>
            <person name="Andreopoulos B."/>
            <person name="Baker S."/>
            <person name="Barry K."/>
            <person name="Bills G."/>
            <person name="Bluhm B."/>
            <person name="Cannon C."/>
            <person name="Castanera R."/>
            <person name="Culley D."/>
            <person name="Daum C."/>
            <person name="Ezra D."/>
            <person name="Gonzalez J."/>
            <person name="Henrissat B."/>
            <person name="Kuo A."/>
            <person name="Liang C."/>
            <person name="Lipzen A."/>
            <person name="Lutzoni F."/>
            <person name="Magnuson J."/>
            <person name="Mondo S."/>
            <person name="Nolan M."/>
            <person name="Ohm R."/>
            <person name="Pangilinan J."/>
            <person name="Park H.-J."/>
            <person name="Ramirez L."/>
            <person name="Alfaro M."/>
            <person name="Sun H."/>
            <person name="Tritt A."/>
            <person name="Yoshinaga Y."/>
            <person name="Zwiers L.-H."/>
            <person name="Turgeon B."/>
            <person name="Goodwin S."/>
            <person name="Spatafora J."/>
            <person name="Crous P."/>
            <person name="Grigoriev I."/>
        </authorList>
    </citation>
    <scope>NUCLEOTIDE SEQUENCE</scope>
    <source>
        <strain evidence="1">CBS 122681</strain>
    </source>
</reference>
<gene>
    <name evidence="1" type="ORF">K491DRAFT_698664</name>
</gene>
<dbReference type="EMBL" id="MU004523">
    <property type="protein sequence ID" value="KAF2648746.1"/>
    <property type="molecule type" value="Genomic_DNA"/>
</dbReference>
<dbReference type="Proteomes" id="UP000799324">
    <property type="component" value="Unassembled WGS sequence"/>
</dbReference>
<evidence type="ECO:0000313" key="2">
    <source>
        <dbReference type="Proteomes" id="UP000799324"/>
    </source>
</evidence>
<proteinExistence type="predicted"/>
<organism evidence="1 2">
    <name type="scientific">Lophiostoma macrostomum CBS 122681</name>
    <dbReference type="NCBI Taxonomy" id="1314788"/>
    <lineage>
        <taxon>Eukaryota</taxon>
        <taxon>Fungi</taxon>
        <taxon>Dikarya</taxon>
        <taxon>Ascomycota</taxon>
        <taxon>Pezizomycotina</taxon>
        <taxon>Dothideomycetes</taxon>
        <taxon>Pleosporomycetidae</taxon>
        <taxon>Pleosporales</taxon>
        <taxon>Lophiostomataceae</taxon>
        <taxon>Lophiostoma</taxon>
    </lineage>
</organism>